<dbReference type="Proteomes" id="UP000634455">
    <property type="component" value="Unassembled WGS sequence"/>
</dbReference>
<reference evidence="3" key="1">
    <citation type="journal article" date="2019" name="Int. J. Syst. Evol. Microbiol.">
        <title>The Global Catalogue of Microorganisms (GCM) 10K type strain sequencing project: providing services to taxonomists for standard genome sequencing and annotation.</title>
        <authorList>
            <consortium name="The Broad Institute Genomics Platform"/>
            <consortium name="The Broad Institute Genome Sequencing Center for Infectious Disease"/>
            <person name="Wu L."/>
            <person name="Ma J."/>
        </authorList>
    </citation>
    <scope>NUCLEOTIDE SEQUENCE [LARGE SCALE GENOMIC DNA]</scope>
    <source>
        <strain evidence="3">KCTC 32465</strain>
    </source>
</reference>
<feature type="compositionally biased region" description="Basic residues" evidence="1">
    <location>
        <begin position="14"/>
        <end position="23"/>
    </location>
</feature>
<sequence length="88" mass="10254">MWHTDRDPQSSEQKHRKGHKSKPAKLDEHSNDRLTKSGKGGPSIDKSKPSNCHRRGRGEQSFAQTYVTVMRDWQPEQYSPQNDERHVE</sequence>
<feature type="region of interest" description="Disordered" evidence="1">
    <location>
        <begin position="1"/>
        <end position="88"/>
    </location>
</feature>
<evidence type="ECO:0000313" key="2">
    <source>
        <dbReference type="EMBL" id="GHA62187.1"/>
    </source>
</evidence>
<organism evidence="2 3">
    <name type="scientific">Paramylibacter ulvae</name>
    <dbReference type="NCBI Taxonomy" id="1651968"/>
    <lineage>
        <taxon>Bacteria</taxon>
        <taxon>Pseudomonadati</taxon>
        <taxon>Pseudomonadota</taxon>
        <taxon>Alphaproteobacteria</taxon>
        <taxon>Rhodobacterales</taxon>
        <taxon>Paracoccaceae</taxon>
        <taxon>Paramylibacter</taxon>
    </lineage>
</organism>
<protein>
    <submittedName>
        <fullName evidence="2">Uncharacterized protein</fullName>
    </submittedName>
</protein>
<proteinExistence type="predicted"/>
<evidence type="ECO:0000313" key="3">
    <source>
        <dbReference type="Proteomes" id="UP000634455"/>
    </source>
</evidence>
<dbReference type="EMBL" id="BMZF01000013">
    <property type="protein sequence ID" value="GHA62187.1"/>
    <property type="molecule type" value="Genomic_DNA"/>
</dbReference>
<feature type="compositionally biased region" description="Basic and acidic residues" evidence="1">
    <location>
        <begin position="1"/>
        <end position="13"/>
    </location>
</feature>
<accession>A0ABQ3D8T7</accession>
<comment type="caution">
    <text evidence="2">The sequence shown here is derived from an EMBL/GenBank/DDBJ whole genome shotgun (WGS) entry which is preliminary data.</text>
</comment>
<name>A0ABQ3D8T7_9RHOB</name>
<evidence type="ECO:0000256" key="1">
    <source>
        <dbReference type="SAM" id="MobiDB-lite"/>
    </source>
</evidence>
<feature type="compositionally biased region" description="Basic and acidic residues" evidence="1">
    <location>
        <begin position="24"/>
        <end position="35"/>
    </location>
</feature>
<keyword evidence="3" id="KW-1185">Reference proteome</keyword>
<gene>
    <name evidence="2" type="ORF">GCM10008927_29530</name>
</gene>